<feature type="region of interest" description="Disordered" evidence="1">
    <location>
        <begin position="367"/>
        <end position="417"/>
    </location>
</feature>
<dbReference type="EMBL" id="NNAY01001636">
    <property type="protein sequence ID" value="OXU23360.1"/>
    <property type="molecule type" value="Genomic_DNA"/>
</dbReference>
<protein>
    <submittedName>
        <fullName evidence="2">Uncharacterized protein</fullName>
    </submittedName>
</protein>
<name>A0A232EYJ0_9HYME</name>
<evidence type="ECO:0000313" key="2">
    <source>
        <dbReference type="EMBL" id="OXU23360.1"/>
    </source>
</evidence>
<reference evidence="2 3" key="1">
    <citation type="journal article" date="2017" name="Curr. Biol.">
        <title>The Evolution of Venom by Co-option of Single-Copy Genes.</title>
        <authorList>
            <person name="Martinson E.O."/>
            <person name="Mrinalini"/>
            <person name="Kelkar Y.D."/>
            <person name="Chang C.H."/>
            <person name="Werren J.H."/>
        </authorList>
    </citation>
    <scope>NUCLEOTIDE SEQUENCE [LARGE SCALE GENOMIC DNA]</scope>
    <source>
        <strain evidence="2 3">Alberta</strain>
        <tissue evidence="2">Whole body</tissue>
    </source>
</reference>
<dbReference type="OrthoDB" id="7616348at2759"/>
<feature type="compositionally biased region" description="Pro residues" evidence="1">
    <location>
        <begin position="392"/>
        <end position="410"/>
    </location>
</feature>
<proteinExistence type="predicted"/>
<evidence type="ECO:0000313" key="3">
    <source>
        <dbReference type="Proteomes" id="UP000215335"/>
    </source>
</evidence>
<feature type="region of interest" description="Disordered" evidence="1">
    <location>
        <begin position="216"/>
        <end position="273"/>
    </location>
</feature>
<gene>
    <name evidence="2" type="ORF">TSAR_002161</name>
</gene>
<feature type="compositionally biased region" description="Basic and acidic residues" evidence="1">
    <location>
        <begin position="227"/>
        <end position="273"/>
    </location>
</feature>
<accession>A0A232EYJ0</accession>
<comment type="caution">
    <text evidence="2">The sequence shown here is derived from an EMBL/GenBank/DDBJ whole genome shotgun (WGS) entry which is preliminary data.</text>
</comment>
<evidence type="ECO:0000256" key="1">
    <source>
        <dbReference type="SAM" id="MobiDB-lite"/>
    </source>
</evidence>
<keyword evidence="3" id="KW-1185">Reference proteome</keyword>
<sequence>MFSRAAKSIVQSLNQRSYHVSKGNFKAAIGSTGEVGTARFSQQPTLDSSAVQEIVPFKNLKFKNITSNSAEGQTRSGVGVRAVKGTAAEGNVHAIDLAQAAAVGDLRKSLLKFLQNDAKSFEKKSETLARKFLQPQIILFELFMKFYETLFENTNKRAYIAIFERLKEQHSVMSSKVVEFSLHLRRMNVVKKEKVEELKAKIKEIMQRINRKLGELKTLKEKHKKRLEADAKTKKDTEKQERKTNRKESSDETPKKQIEEKERPIEAKKEVQEEQKIKAAVAKNKTSSTADCGESKCPPVFRAPGCPPKSSNSLRGLGPIIGNPNGAPGFYKVPMKASGDFGDHVRNDDYFPQGEEYEDEIGSEGFIRPSEGLRLGSSDCGVPPIRRKKNPCDPPEGPCKPLPPPGYPSKPKPERKPFCVKCPPKKPCPENNC</sequence>
<dbReference type="AlphaFoldDB" id="A0A232EYJ0"/>
<dbReference type="Proteomes" id="UP000215335">
    <property type="component" value="Unassembled WGS sequence"/>
</dbReference>
<organism evidence="2 3">
    <name type="scientific">Trichomalopsis sarcophagae</name>
    <dbReference type="NCBI Taxonomy" id="543379"/>
    <lineage>
        <taxon>Eukaryota</taxon>
        <taxon>Metazoa</taxon>
        <taxon>Ecdysozoa</taxon>
        <taxon>Arthropoda</taxon>
        <taxon>Hexapoda</taxon>
        <taxon>Insecta</taxon>
        <taxon>Pterygota</taxon>
        <taxon>Neoptera</taxon>
        <taxon>Endopterygota</taxon>
        <taxon>Hymenoptera</taxon>
        <taxon>Apocrita</taxon>
        <taxon>Proctotrupomorpha</taxon>
        <taxon>Chalcidoidea</taxon>
        <taxon>Pteromalidae</taxon>
        <taxon>Pteromalinae</taxon>
        <taxon>Trichomalopsis</taxon>
    </lineage>
</organism>
<dbReference type="STRING" id="543379.A0A232EYJ0"/>